<organism evidence="1">
    <name type="scientific">Ixodes ricinus</name>
    <name type="common">Common tick</name>
    <name type="synonym">Acarus ricinus</name>
    <dbReference type="NCBI Taxonomy" id="34613"/>
    <lineage>
        <taxon>Eukaryota</taxon>
        <taxon>Metazoa</taxon>
        <taxon>Ecdysozoa</taxon>
        <taxon>Arthropoda</taxon>
        <taxon>Chelicerata</taxon>
        <taxon>Arachnida</taxon>
        <taxon>Acari</taxon>
        <taxon>Parasitiformes</taxon>
        <taxon>Ixodida</taxon>
        <taxon>Ixodoidea</taxon>
        <taxon>Ixodidae</taxon>
        <taxon>Ixodinae</taxon>
        <taxon>Ixodes</taxon>
    </lineage>
</organism>
<evidence type="ECO:0000313" key="1">
    <source>
        <dbReference type="EMBL" id="MXU93887.1"/>
    </source>
</evidence>
<protein>
    <submittedName>
        <fullName evidence="1">Putative secreted protein</fullName>
    </submittedName>
</protein>
<sequence>MSRVTLRTLFTRRSKSWPWLVVSLLVGLNRGSSTRMRLLWNSTTTSLGLVPYLDMEAWSETVRTRLRMAISRPCILCSTWASVALLLITEAVRPSTLGQRPCSTTSMQRMISLYVCCFTARWHSSRMSRFTRDSGRKAWCRMILKISGVITST</sequence>
<dbReference type="AlphaFoldDB" id="A0A6B0UVM8"/>
<name>A0A6B0UVM8_IXORI</name>
<accession>A0A6B0UVM8</accession>
<dbReference type="EMBL" id="GIFC01011804">
    <property type="protein sequence ID" value="MXU93887.1"/>
    <property type="molecule type" value="Transcribed_RNA"/>
</dbReference>
<reference evidence="1" key="1">
    <citation type="submission" date="2019-12" db="EMBL/GenBank/DDBJ databases">
        <title>An insight into the sialome of adult female Ixodes ricinus ticks feeding for 6 days.</title>
        <authorList>
            <person name="Perner J."/>
            <person name="Ribeiro J.M.C."/>
        </authorList>
    </citation>
    <scope>NUCLEOTIDE SEQUENCE</scope>
    <source>
        <strain evidence="1">Semi-engorged</strain>
        <tissue evidence="1">Salivary glands</tissue>
    </source>
</reference>
<proteinExistence type="predicted"/>